<dbReference type="EMBL" id="SSFD01000230">
    <property type="protein sequence ID" value="TXH82876.1"/>
    <property type="molecule type" value="Genomic_DNA"/>
</dbReference>
<dbReference type="InterPro" id="IPR028051">
    <property type="entry name" value="CheX-like_dom"/>
</dbReference>
<evidence type="ECO:0000313" key="3">
    <source>
        <dbReference type="EMBL" id="TXH82876.1"/>
    </source>
</evidence>
<accession>A0A5C7SIU0</accession>
<evidence type="ECO:0000259" key="2">
    <source>
        <dbReference type="Pfam" id="PF13690"/>
    </source>
</evidence>
<dbReference type="InterPro" id="IPR051469">
    <property type="entry name" value="FliN/MopA/SpaO"/>
</dbReference>
<dbReference type="SUPFAM" id="SSF103039">
    <property type="entry name" value="CheC-like"/>
    <property type="match status" value="1"/>
</dbReference>
<feature type="domain" description="Chemotaxis phosphatase CheX-like" evidence="2">
    <location>
        <begin position="69"/>
        <end position="157"/>
    </location>
</feature>
<keyword evidence="1" id="KW-0145">Chemotaxis</keyword>
<dbReference type="GO" id="GO:0006935">
    <property type="term" value="P:chemotaxis"/>
    <property type="evidence" value="ECO:0007669"/>
    <property type="project" value="UniProtKB-KW"/>
</dbReference>
<dbReference type="Gene3D" id="3.40.1550.10">
    <property type="entry name" value="CheC-like"/>
    <property type="match status" value="1"/>
</dbReference>
<reference evidence="3 4" key="1">
    <citation type="submission" date="2018-09" db="EMBL/GenBank/DDBJ databases">
        <title>Metagenome Assembled Genomes from an Advanced Water Purification Facility.</title>
        <authorList>
            <person name="Stamps B.W."/>
            <person name="Spear J.R."/>
        </authorList>
    </citation>
    <scope>NUCLEOTIDE SEQUENCE [LARGE SCALE GENOMIC DNA]</scope>
    <source>
        <strain evidence="3">Bin_27_1</strain>
    </source>
</reference>
<dbReference type="Proteomes" id="UP000321192">
    <property type="component" value="Unassembled WGS sequence"/>
</dbReference>
<dbReference type="InterPro" id="IPR028976">
    <property type="entry name" value="CheC-like_sf"/>
</dbReference>
<gene>
    <name evidence="3" type="ORF">E6Q80_14445</name>
</gene>
<evidence type="ECO:0000313" key="4">
    <source>
        <dbReference type="Proteomes" id="UP000321192"/>
    </source>
</evidence>
<dbReference type="Pfam" id="PF13690">
    <property type="entry name" value="CheX"/>
    <property type="match status" value="1"/>
</dbReference>
<name>A0A5C7SIU0_THASP</name>
<dbReference type="AlphaFoldDB" id="A0A5C7SIU0"/>
<dbReference type="CDD" id="cd17910">
    <property type="entry name" value="CheC_ClassII"/>
    <property type="match status" value="1"/>
</dbReference>
<protein>
    <submittedName>
        <fullName evidence="3">Chemotaxis protein CheC</fullName>
    </submittedName>
</protein>
<dbReference type="RefSeq" id="WP_276659613.1">
    <property type="nucleotide sequence ID" value="NZ_SSFD01000230.1"/>
</dbReference>
<proteinExistence type="predicted"/>
<dbReference type="PANTHER" id="PTHR43484:SF1">
    <property type="entry name" value="FLAGELLAR MOTOR SWITCH PROTEIN FLIN"/>
    <property type="match status" value="1"/>
</dbReference>
<dbReference type="PANTHER" id="PTHR43484">
    <property type="match status" value="1"/>
</dbReference>
<organism evidence="3 4">
    <name type="scientific">Thauera aminoaromatica</name>
    <dbReference type="NCBI Taxonomy" id="164330"/>
    <lineage>
        <taxon>Bacteria</taxon>
        <taxon>Pseudomonadati</taxon>
        <taxon>Pseudomonadota</taxon>
        <taxon>Betaproteobacteria</taxon>
        <taxon>Rhodocyclales</taxon>
        <taxon>Zoogloeaceae</taxon>
        <taxon>Thauera</taxon>
    </lineage>
</organism>
<sequence length="206" mass="22677">MDALTEAFNLSLGEAASTFSAIVREEIELSVPTIEIVSREELTSRLESARPAGATERLCRINQHFCAAGGFQTDALLLFPEHGSLEIVRRMLGDDTAIEHITELEQDALAEIGNIIINSCMSSLASLFGSEMHGSLPRVQSRTVHTLLDDKAATDVILVARIGMSMAAHNLHGFVLFIMDVPSIEHFMDRVSRYFKLPLHDTGERV</sequence>
<comment type="caution">
    <text evidence="3">The sequence shown here is derived from an EMBL/GenBank/DDBJ whole genome shotgun (WGS) entry which is preliminary data.</text>
</comment>
<evidence type="ECO:0000256" key="1">
    <source>
        <dbReference type="ARBA" id="ARBA00022500"/>
    </source>
</evidence>